<accession>A0A1J1IF82</accession>
<sequence>MKRRILLTLDTIFYYGHRPLSRKKTQFDISFYTTTTTTPGISIPEGNKNRINNKTLPETFTSPLTFNETLKSMISLKHLNMEKKAK</sequence>
<proteinExistence type="predicted"/>
<keyword evidence="2" id="KW-1185">Reference proteome</keyword>
<evidence type="ECO:0000313" key="1">
    <source>
        <dbReference type="EMBL" id="CRK98927.1"/>
    </source>
</evidence>
<organism evidence="1 2">
    <name type="scientific">Clunio marinus</name>
    <dbReference type="NCBI Taxonomy" id="568069"/>
    <lineage>
        <taxon>Eukaryota</taxon>
        <taxon>Metazoa</taxon>
        <taxon>Ecdysozoa</taxon>
        <taxon>Arthropoda</taxon>
        <taxon>Hexapoda</taxon>
        <taxon>Insecta</taxon>
        <taxon>Pterygota</taxon>
        <taxon>Neoptera</taxon>
        <taxon>Endopterygota</taxon>
        <taxon>Diptera</taxon>
        <taxon>Nematocera</taxon>
        <taxon>Chironomoidea</taxon>
        <taxon>Chironomidae</taxon>
        <taxon>Clunio</taxon>
    </lineage>
</organism>
<dbReference type="AlphaFoldDB" id="A0A1J1IF82"/>
<dbReference type="Proteomes" id="UP000183832">
    <property type="component" value="Unassembled WGS sequence"/>
</dbReference>
<dbReference type="EMBL" id="CVRI01000048">
    <property type="protein sequence ID" value="CRK98927.1"/>
    <property type="molecule type" value="Genomic_DNA"/>
</dbReference>
<reference evidence="1 2" key="1">
    <citation type="submission" date="2015-04" db="EMBL/GenBank/DDBJ databases">
        <authorList>
            <person name="Syromyatnikov M.Y."/>
            <person name="Popov V.N."/>
        </authorList>
    </citation>
    <scope>NUCLEOTIDE SEQUENCE [LARGE SCALE GENOMIC DNA]</scope>
</reference>
<protein>
    <submittedName>
        <fullName evidence="1">CLUMA_CG012406, isoform A</fullName>
    </submittedName>
</protein>
<evidence type="ECO:0000313" key="2">
    <source>
        <dbReference type="Proteomes" id="UP000183832"/>
    </source>
</evidence>
<gene>
    <name evidence="1" type="ORF">CLUMA_CG012406</name>
</gene>
<name>A0A1J1IF82_9DIPT</name>